<evidence type="ECO:0000313" key="1">
    <source>
        <dbReference type="EMBL" id="MBX27237.1"/>
    </source>
</evidence>
<dbReference type="AlphaFoldDB" id="A0A2P2MAH7"/>
<name>A0A2P2MAH7_RHIMU</name>
<protein>
    <submittedName>
        <fullName evidence="1">Uncharacterized protein</fullName>
    </submittedName>
</protein>
<dbReference type="EMBL" id="GGEC01046753">
    <property type="protein sequence ID" value="MBX27237.1"/>
    <property type="molecule type" value="Transcribed_RNA"/>
</dbReference>
<proteinExistence type="predicted"/>
<sequence length="62" mass="7668">MKWYDRKHLILKNENRRIRDILIFMRHKTCTKFFIFISFKMHSHQIFLSDNALNGHSQGYLK</sequence>
<organism evidence="1">
    <name type="scientific">Rhizophora mucronata</name>
    <name type="common">Asiatic mangrove</name>
    <dbReference type="NCBI Taxonomy" id="61149"/>
    <lineage>
        <taxon>Eukaryota</taxon>
        <taxon>Viridiplantae</taxon>
        <taxon>Streptophyta</taxon>
        <taxon>Embryophyta</taxon>
        <taxon>Tracheophyta</taxon>
        <taxon>Spermatophyta</taxon>
        <taxon>Magnoliopsida</taxon>
        <taxon>eudicotyledons</taxon>
        <taxon>Gunneridae</taxon>
        <taxon>Pentapetalae</taxon>
        <taxon>rosids</taxon>
        <taxon>fabids</taxon>
        <taxon>Malpighiales</taxon>
        <taxon>Rhizophoraceae</taxon>
        <taxon>Rhizophora</taxon>
    </lineage>
</organism>
<accession>A0A2P2MAH7</accession>
<reference evidence="1" key="1">
    <citation type="submission" date="2018-02" db="EMBL/GenBank/DDBJ databases">
        <title>Rhizophora mucronata_Transcriptome.</title>
        <authorList>
            <person name="Meera S.P."/>
            <person name="Sreeshan A."/>
            <person name="Augustine A."/>
        </authorList>
    </citation>
    <scope>NUCLEOTIDE SEQUENCE</scope>
    <source>
        <tissue evidence="1">Leaf</tissue>
    </source>
</reference>